<evidence type="ECO:0008006" key="4">
    <source>
        <dbReference type="Google" id="ProtNLM"/>
    </source>
</evidence>
<accession>A0A0D9YK76</accession>
<dbReference type="Gramene" id="OGLUM01G48690.1">
    <property type="protein sequence ID" value="OGLUM01G48690.1"/>
    <property type="gene ID" value="OGLUM01G48690"/>
</dbReference>
<reference evidence="2" key="3">
    <citation type="submission" date="2018-05" db="EMBL/GenBank/DDBJ databases">
        <title>OgluRS3 (Oryza glumaepatula Reference Sequence Version 3).</title>
        <authorList>
            <person name="Zhang J."/>
            <person name="Kudrna D."/>
            <person name="Lee S."/>
            <person name="Talag J."/>
            <person name="Welchert J."/>
            <person name="Wing R.A."/>
        </authorList>
    </citation>
    <scope>NUCLEOTIDE SEQUENCE [LARGE SCALE GENOMIC DNA]</scope>
</reference>
<evidence type="ECO:0000313" key="3">
    <source>
        <dbReference type="Proteomes" id="UP000026961"/>
    </source>
</evidence>
<evidence type="ECO:0000313" key="2">
    <source>
        <dbReference type="EnsemblPlants" id="OGLUM01G48690.1"/>
    </source>
</evidence>
<protein>
    <recommendedName>
        <fullName evidence="4">Secreted protein</fullName>
    </recommendedName>
</protein>
<proteinExistence type="predicted"/>
<evidence type="ECO:0000256" key="1">
    <source>
        <dbReference type="SAM" id="SignalP"/>
    </source>
</evidence>
<feature type="signal peptide" evidence="1">
    <location>
        <begin position="1"/>
        <end position="19"/>
    </location>
</feature>
<reference evidence="2" key="2">
    <citation type="submission" date="2015-04" db="UniProtKB">
        <authorList>
            <consortium name="EnsemblPlants"/>
        </authorList>
    </citation>
    <scope>IDENTIFICATION</scope>
</reference>
<keyword evidence="3" id="KW-1185">Reference proteome</keyword>
<dbReference type="AlphaFoldDB" id="A0A0D9YK76"/>
<name>A0A0D9YK76_9ORYZ</name>
<feature type="chain" id="PRO_5002351322" description="Secreted protein" evidence="1">
    <location>
        <begin position="20"/>
        <end position="61"/>
    </location>
</feature>
<dbReference type="Proteomes" id="UP000026961">
    <property type="component" value="Chromosome 1"/>
</dbReference>
<reference evidence="2" key="1">
    <citation type="submission" date="2013-08" db="EMBL/GenBank/DDBJ databases">
        <title>Oryza genome evolution.</title>
        <authorList>
            <person name="Wing R.A."/>
            <person name="Panaud O."/>
            <person name="Oliveira A.C."/>
        </authorList>
    </citation>
    <scope>NUCLEOTIDE SEQUENCE</scope>
</reference>
<sequence>MAAAAVASWLASRCACAYADETTAENGAGVLSSAAATTLQLQPCSTCSAKLRRCRRVRHGY</sequence>
<dbReference type="EnsemblPlants" id="OGLUM01G48690.1">
    <property type="protein sequence ID" value="OGLUM01G48690.1"/>
    <property type="gene ID" value="OGLUM01G48690"/>
</dbReference>
<dbReference type="HOGENOM" id="CLU_2926245_0_0_1"/>
<keyword evidence="1" id="KW-0732">Signal</keyword>
<organism evidence="2">
    <name type="scientific">Oryza glumipatula</name>
    <dbReference type="NCBI Taxonomy" id="40148"/>
    <lineage>
        <taxon>Eukaryota</taxon>
        <taxon>Viridiplantae</taxon>
        <taxon>Streptophyta</taxon>
        <taxon>Embryophyta</taxon>
        <taxon>Tracheophyta</taxon>
        <taxon>Spermatophyta</taxon>
        <taxon>Magnoliopsida</taxon>
        <taxon>Liliopsida</taxon>
        <taxon>Poales</taxon>
        <taxon>Poaceae</taxon>
        <taxon>BOP clade</taxon>
        <taxon>Oryzoideae</taxon>
        <taxon>Oryzeae</taxon>
        <taxon>Oryzinae</taxon>
        <taxon>Oryza</taxon>
    </lineage>
</organism>